<dbReference type="InterPro" id="IPR043504">
    <property type="entry name" value="Peptidase_S1_PA_chymotrypsin"/>
</dbReference>
<sequence length="471" mass="53063">MAGQTCLIILIALPAVLLQQSPNVFLKHENAHNILRAKRANSAFEEFKKGNLERECYEERCSLEEAREVFENEEQTREFWSKYFGKKSLLYYGDQCQSNPCQYGGSCNDGINEYTCLCNAGFEGKNCETVKLQLCSLNNGECDQYCKAVDRDVVCSCTNGYILGENGKSCLPTEKYSCGRRHMKRERRETKLHENDKKNHTDSQNEVKMNQTGTLPERNVTGINILNPNDPNVRIVGGRECSQGECPWQALLVSDEDEGFCGGTILSREFILTAAHCMNQTKYFKVVVGELNTKISEGTESIHKVEKIIMHPRFVKSTYDYDIAVIKLKEAINFTENIIPACIPDPEFADQVLMNEPDAMVSGFGRIHERGRQASTLQMLQVPYIKRHSCKESSTFAITENMFCAGFDTEVKDACQGDSGGPHVTPFKGTYFVTGIVSWGEGCARKGKFGVYTKVSKLHRWLKGVLKKNQV</sequence>
<keyword evidence="7 16" id="KW-0645">Protease</keyword>
<dbReference type="PANTHER" id="PTHR24278">
    <property type="entry name" value="COAGULATION FACTOR"/>
    <property type="match status" value="1"/>
</dbReference>
<dbReference type="Gene3D" id="2.10.25.10">
    <property type="entry name" value="Laminin"/>
    <property type="match status" value="2"/>
</dbReference>
<dbReference type="InterPro" id="IPR050442">
    <property type="entry name" value="Peptidase_S1_coag_factors"/>
</dbReference>
<dbReference type="InterPro" id="IPR018114">
    <property type="entry name" value="TRYPSIN_HIS"/>
</dbReference>
<keyword evidence="4" id="KW-0301">Gamma-carboxyglutamic acid</keyword>
<feature type="chain" id="PRO_5030169357" description="coagulation factor Xa" evidence="18">
    <location>
        <begin position="19"/>
        <end position="471"/>
    </location>
</feature>
<comment type="catalytic activity">
    <reaction evidence="1">
        <text>Selective cleavage of Arg-|-Thr and then Arg-|-Ile bonds in prothrombin to form thrombin.</text>
        <dbReference type="EC" id="3.4.21.6"/>
    </reaction>
</comment>
<gene>
    <name evidence="22" type="primary">f10</name>
</gene>
<dbReference type="InterPro" id="IPR017857">
    <property type="entry name" value="Coagulation_fac-like_Gla_dom"/>
</dbReference>
<dbReference type="InterPro" id="IPR012224">
    <property type="entry name" value="Pept_S1A_FX"/>
</dbReference>
<dbReference type="InterPro" id="IPR001881">
    <property type="entry name" value="EGF-like_Ca-bd_dom"/>
</dbReference>
<dbReference type="GO" id="GO:0006508">
    <property type="term" value="P:proteolysis"/>
    <property type="evidence" value="ECO:0007669"/>
    <property type="project" value="UniProtKB-KW"/>
</dbReference>
<evidence type="ECO:0000256" key="6">
    <source>
        <dbReference type="ARBA" id="ARBA00022536"/>
    </source>
</evidence>
<evidence type="ECO:0000256" key="3">
    <source>
        <dbReference type="ARBA" id="ARBA00012181"/>
    </source>
</evidence>
<keyword evidence="6 15" id="KW-0245">EGF-like domain</keyword>
<keyword evidence="11" id="KW-0106">Calcium</keyword>
<protein>
    <recommendedName>
        <fullName evidence="3">coagulation factor Xa</fullName>
        <ecNumber evidence="3">3.4.21.6</ecNumber>
    </recommendedName>
</protein>
<evidence type="ECO:0000256" key="7">
    <source>
        <dbReference type="ARBA" id="ARBA00022670"/>
    </source>
</evidence>
<dbReference type="InterPro" id="IPR001254">
    <property type="entry name" value="Trypsin_dom"/>
</dbReference>
<dbReference type="EC" id="3.4.21.6" evidence="3"/>
<dbReference type="InterPro" id="IPR035972">
    <property type="entry name" value="GLA-like_dom_SF"/>
</dbReference>
<dbReference type="PROSITE" id="PS00134">
    <property type="entry name" value="TRYPSIN_HIS"/>
    <property type="match status" value="1"/>
</dbReference>
<dbReference type="InterPro" id="IPR000152">
    <property type="entry name" value="EGF-type_Asp/Asn_hydroxyl_site"/>
</dbReference>
<dbReference type="InParanoid" id="F6RK25"/>
<dbReference type="SMART" id="SM00020">
    <property type="entry name" value="Tryp_SPc"/>
    <property type="match status" value="1"/>
</dbReference>
<keyword evidence="8 18" id="KW-0732">Signal</keyword>
<feature type="domain" description="EGF-like" evidence="19">
    <location>
        <begin position="92"/>
        <end position="128"/>
    </location>
</feature>
<feature type="compositionally biased region" description="Basic and acidic residues" evidence="17">
    <location>
        <begin position="186"/>
        <end position="205"/>
    </location>
</feature>
<dbReference type="InterPro" id="IPR033116">
    <property type="entry name" value="TRYPSIN_SER"/>
</dbReference>
<dbReference type="SUPFAM" id="SSF57630">
    <property type="entry name" value="GLA-domain"/>
    <property type="match status" value="1"/>
</dbReference>
<keyword evidence="13" id="KW-0325">Glycoprotein</keyword>
<evidence type="ECO:0000256" key="17">
    <source>
        <dbReference type="SAM" id="MobiDB-lite"/>
    </source>
</evidence>
<dbReference type="FunCoup" id="F6RK25">
    <property type="interactions" value="188"/>
</dbReference>
<reference evidence="22" key="1">
    <citation type="journal article" date="2010" name="Science">
        <title>The genome of the Western clawed frog Xenopus tropicalis.</title>
        <authorList>
            <person name="Hellsten U."/>
            <person name="Harland R.M."/>
            <person name="Gilchrist M.J."/>
            <person name="Hendrix D."/>
            <person name="Jurka J."/>
            <person name="Kapitonov V."/>
            <person name="Ovcharenko I."/>
            <person name="Putnam N.H."/>
            <person name="Shu S."/>
            <person name="Taher L."/>
            <person name="Blitz I.L."/>
            <person name="Blumberg B."/>
            <person name="Dichmann D.S."/>
            <person name="Dubchak I."/>
            <person name="Amaya E."/>
            <person name="Detter J.C."/>
            <person name="Fletcher R."/>
            <person name="Gerhard D.S."/>
            <person name="Goodstein D."/>
            <person name="Graves T."/>
            <person name="Grigoriev I.V."/>
            <person name="Grimwood J."/>
            <person name="Kawashima T."/>
            <person name="Lindquist E."/>
            <person name="Lucas S.M."/>
            <person name="Mead P.E."/>
            <person name="Mitros T."/>
            <person name="Ogino H."/>
            <person name="Ohta Y."/>
            <person name="Poliakov A.V."/>
            <person name="Pollet N."/>
            <person name="Robert J."/>
            <person name="Salamov A."/>
            <person name="Sater A.K."/>
            <person name="Schmutz J."/>
            <person name="Terry A."/>
            <person name="Vize P.D."/>
            <person name="Warren W.C."/>
            <person name="Wells D."/>
            <person name="Wills A."/>
            <person name="Wilson R.K."/>
            <person name="Zimmerman L.B."/>
            <person name="Zorn A.M."/>
            <person name="Grainger R."/>
            <person name="Grammer T."/>
            <person name="Khokha M.K."/>
            <person name="Richardson P.M."/>
            <person name="Rokhsar D.S."/>
        </authorList>
    </citation>
    <scope>NUCLEOTIDE SEQUENCE [LARGE SCALE GENOMIC DNA]</scope>
    <source>
        <strain evidence="22">Nigerian</strain>
    </source>
</reference>
<dbReference type="Gene3D" id="4.10.740.10">
    <property type="entry name" value="Coagulation Factor IX"/>
    <property type="match status" value="1"/>
</dbReference>
<evidence type="ECO:0000256" key="15">
    <source>
        <dbReference type="PROSITE-ProRule" id="PRU00076"/>
    </source>
</evidence>
<feature type="active site" description="Charge relay system" evidence="14">
    <location>
        <position position="419"/>
    </location>
</feature>
<dbReference type="InterPro" id="IPR009003">
    <property type="entry name" value="Peptidase_S1_PA"/>
</dbReference>
<dbReference type="PROSITE" id="PS00022">
    <property type="entry name" value="EGF_1"/>
    <property type="match status" value="1"/>
</dbReference>
<comment type="subcellular location">
    <subcellularLocation>
        <location evidence="2">Secreted</location>
    </subcellularLocation>
</comment>
<dbReference type="PROSITE" id="PS50998">
    <property type="entry name" value="GLA_2"/>
    <property type="match status" value="1"/>
</dbReference>
<keyword evidence="16" id="KW-0720">Serine protease</keyword>
<dbReference type="PROSITE" id="PS50240">
    <property type="entry name" value="TRYPSIN_DOM"/>
    <property type="match status" value="1"/>
</dbReference>
<keyword evidence="10 16" id="KW-0378">Hydrolase</keyword>
<evidence type="ECO:0000259" key="21">
    <source>
        <dbReference type="PROSITE" id="PS50998"/>
    </source>
</evidence>
<evidence type="ECO:0000259" key="19">
    <source>
        <dbReference type="PROSITE" id="PS50026"/>
    </source>
</evidence>
<dbReference type="CDD" id="cd00054">
    <property type="entry name" value="EGF_CA"/>
    <property type="match status" value="1"/>
</dbReference>
<evidence type="ECO:0000256" key="12">
    <source>
        <dbReference type="ARBA" id="ARBA00023157"/>
    </source>
</evidence>
<dbReference type="SMART" id="SM00179">
    <property type="entry name" value="EGF_CA"/>
    <property type="match status" value="1"/>
</dbReference>
<feature type="active site" description="Charge relay system" evidence="14">
    <location>
        <position position="322"/>
    </location>
</feature>
<evidence type="ECO:0000256" key="16">
    <source>
        <dbReference type="RuleBase" id="RU363034"/>
    </source>
</evidence>
<dbReference type="Xenbase" id="XB-GENE-971433">
    <property type="gene designation" value="f10"/>
</dbReference>
<dbReference type="GO" id="GO:0004252">
    <property type="term" value="F:serine-type endopeptidase activity"/>
    <property type="evidence" value="ECO:0007669"/>
    <property type="project" value="UniProtKB-EC"/>
</dbReference>
<dbReference type="Pfam" id="PF00594">
    <property type="entry name" value="Gla"/>
    <property type="match status" value="1"/>
</dbReference>
<name>F6RK25_XENTR</name>
<dbReference type="PRINTS" id="PR00010">
    <property type="entry name" value="EGFBLOOD"/>
</dbReference>
<dbReference type="SUPFAM" id="SSF57196">
    <property type="entry name" value="EGF/Laminin"/>
    <property type="match status" value="1"/>
</dbReference>
<feature type="signal peptide" evidence="18">
    <location>
        <begin position="1"/>
        <end position="18"/>
    </location>
</feature>
<evidence type="ECO:0000256" key="9">
    <source>
        <dbReference type="ARBA" id="ARBA00022737"/>
    </source>
</evidence>
<dbReference type="Pfam" id="PF00008">
    <property type="entry name" value="EGF"/>
    <property type="match status" value="1"/>
</dbReference>
<dbReference type="FunFam" id="4.10.740.10:FF:000001">
    <property type="entry name" value="vitamin K-dependent protein S"/>
    <property type="match status" value="1"/>
</dbReference>
<feature type="domain" description="Peptidase S1" evidence="20">
    <location>
        <begin position="235"/>
        <end position="467"/>
    </location>
</feature>
<evidence type="ECO:0000256" key="11">
    <source>
        <dbReference type="ARBA" id="ARBA00022837"/>
    </source>
</evidence>
<dbReference type="GO" id="GO:0007596">
    <property type="term" value="P:blood coagulation"/>
    <property type="evidence" value="ECO:0007669"/>
    <property type="project" value="InterPro"/>
</dbReference>
<keyword evidence="5" id="KW-0964">Secreted</keyword>
<evidence type="ECO:0000256" key="8">
    <source>
        <dbReference type="ARBA" id="ARBA00022729"/>
    </source>
</evidence>
<dbReference type="GO" id="GO:0005509">
    <property type="term" value="F:calcium ion binding"/>
    <property type="evidence" value="ECO:0007669"/>
    <property type="project" value="InterPro"/>
</dbReference>
<evidence type="ECO:0000256" key="13">
    <source>
        <dbReference type="ARBA" id="ARBA00023180"/>
    </source>
</evidence>
<dbReference type="SMART" id="SM00181">
    <property type="entry name" value="EGF"/>
    <property type="match status" value="2"/>
</dbReference>
<evidence type="ECO:0000313" key="22">
    <source>
        <dbReference type="Ensembl" id="ENSXETP00000004154"/>
    </source>
</evidence>
<proteinExistence type="predicted"/>
<dbReference type="PROSITE" id="PS00010">
    <property type="entry name" value="ASX_HYDROXYL"/>
    <property type="match status" value="1"/>
</dbReference>
<dbReference type="InterPro" id="IPR000294">
    <property type="entry name" value="GLA_domain"/>
</dbReference>
<evidence type="ECO:0000256" key="1">
    <source>
        <dbReference type="ARBA" id="ARBA00001239"/>
    </source>
</evidence>
<accession>F6RK25</accession>
<dbReference type="Pfam" id="PF14670">
    <property type="entry name" value="FXa_inhibition"/>
    <property type="match status" value="1"/>
</dbReference>
<dbReference type="Bgee" id="ENSXETG00000025492">
    <property type="expression patterns" value="Expressed in liver and 8 other cell types or tissues"/>
</dbReference>
<dbReference type="Pfam" id="PF00089">
    <property type="entry name" value="Trypsin"/>
    <property type="match status" value="1"/>
</dbReference>
<dbReference type="InterPro" id="IPR000742">
    <property type="entry name" value="EGF"/>
</dbReference>
<comment type="caution">
    <text evidence="15">Lacks conserved residue(s) required for the propagation of feature annotation.</text>
</comment>
<organism evidence="22">
    <name type="scientific">Xenopus tropicalis</name>
    <name type="common">Western clawed frog</name>
    <name type="synonym">Silurana tropicalis</name>
    <dbReference type="NCBI Taxonomy" id="8364"/>
    <lineage>
        <taxon>Eukaryota</taxon>
        <taxon>Metazoa</taxon>
        <taxon>Chordata</taxon>
        <taxon>Craniata</taxon>
        <taxon>Vertebrata</taxon>
        <taxon>Euteleostomi</taxon>
        <taxon>Amphibia</taxon>
        <taxon>Batrachia</taxon>
        <taxon>Anura</taxon>
        <taxon>Pipoidea</taxon>
        <taxon>Pipidae</taxon>
        <taxon>Xenopodinae</taxon>
        <taxon>Xenopus</taxon>
        <taxon>Silurana</taxon>
    </lineage>
</organism>
<keyword evidence="9" id="KW-0677">Repeat</keyword>
<dbReference type="PRINTS" id="PR00722">
    <property type="entry name" value="CHYMOTRYPSIN"/>
</dbReference>
<dbReference type="PROSITE" id="PS00135">
    <property type="entry name" value="TRYPSIN_SER"/>
    <property type="match status" value="1"/>
</dbReference>
<evidence type="ECO:0000256" key="18">
    <source>
        <dbReference type="SAM" id="SignalP"/>
    </source>
</evidence>
<evidence type="ECO:0000256" key="14">
    <source>
        <dbReference type="PIRSR" id="PIRSR001143-1"/>
    </source>
</evidence>
<dbReference type="PIRSF" id="PIRSF001143">
    <property type="entry name" value="Factor_X"/>
    <property type="match status" value="1"/>
</dbReference>
<dbReference type="GO" id="GO:0005576">
    <property type="term" value="C:extracellular region"/>
    <property type="evidence" value="ECO:0007669"/>
    <property type="project" value="UniProtKB-SubCell"/>
</dbReference>
<dbReference type="SMART" id="SM00069">
    <property type="entry name" value="GLA"/>
    <property type="match status" value="1"/>
</dbReference>
<keyword evidence="12 15" id="KW-1015">Disulfide bond</keyword>
<feature type="disulfide bond" evidence="15">
    <location>
        <begin position="118"/>
        <end position="127"/>
    </location>
</feature>
<dbReference type="PRINTS" id="PR00001">
    <property type="entry name" value="GLABLOOD"/>
</dbReference>
<feature type="region of interest" description="Disordered" evidence="17">
    <location>
        <begin position="184"/>
        <end position="206"/>
    </location>
</feature>
<dbReference type="FunFam" id="2.10.25.10:FF:000162">
    <property type="entry name" value="Coagulation factor X (Predicted)"/>
    <property type="match status" value="1"/>
</dbReference>
<dbReference type="Gene3D" id="2.40.10.10">
    <property type="entry name" value="Trypsin-like serine proteases"/>
    <property type="match status" value="2"/>
</dbReference>
<dbReference type="SUPFAM" id="SSF50494">
    <property type="entry name" value="Trypsin-like serine proteases"/>
    <property type="match status" value="1"/>
</dbReference>
<dbReference type="PROSITE" id="PS00011">
    <property type="entry name" value="GLA_1"/>
    <property type="match status" value="1"/>
</dbReference>
<evidence type="ECO:0000256" key="2">
    <source>
        <dbReference type="ARBA" id="ARBA00004613"/>
    </source>
</evidence>
<evidence type="ECO:0000259" key="20">
    <source>
        <dbReference type="PROSITE" id="PS50240"/>
    </source>
</evidence>
<reference evidence="22" key="2">
    <citation type="submission" date="2011-06" db="UniProtKB">
        <authorList>
            <consortium name="Ensembl"/>
        </authorList>
    </citation>
    <scope>IDENTIFICATION</scope>
</reference>
<dbReference type="InterPro" id="IPR001314">
    <property type="entry name" value="Peptidase_S1A"/>
</dbReference>
<dbReference type="Ensembl" id="ENSXETT00000004154">
    <property type="protein sequence ID" value="ENSXETP00000004154"/>
    <property type="gene ID" value="ENSXETG00000025492"/>
</dbReference>
<dbReference type="AlphaFoldDB" id="F6RK25"/>
<dbReference type="PANTHER" id="PTHR24278:SF28">
    <property type="entry name" value="COAGULATION FACTOR X"/>
    <property type="match status" value="1"/>
</dbReference>
<dbReference type="GeneTree" id="ENSGT00940000157694"/>
<evidence type="ECO:0000256" key="5">
    <source>
        <dbReference type="ARBA" id="ARBA00022525"/>
    </source>
</evidence>
<evidence type="ECO:0000256" key="4">
    <source>
        <dbReference type="ARBA" id="ARBA00022479"/>
    </source>
</evidence>
<dbReference type="PROSITE" id="PS50026">
    <property type="entry name" value="EGF_3"/>
    <property type="match status" value="1"/>
</dbReference>
<dbReference type="PROSITE" id="PS01186">
    <property type="entry name" value="EGF_2"/>
    <property type="match status" value="1"/>
</dbReference>
<dbReference type="CDD" id="cd00190">
    <property type="entry name" value="Tryp_SPc"/>
    <property type="match status" value="1"/>
</dbReference>
<dbReference type="FunFam" id="2.40.10.10:FF:000013">
    <property type="entry name" value="Coagulation factor X"/>
    <property type="match status" value="1"/>
</dbReference>
<feature type="active site" description="Charge relay system" evidence="14">
    <location>
        <position position="276"/>
    </location>
</feature>
<evidence type="ECO:0000256" key="10">
    <source>
        <dbReference type="ARBA" id="ARBA00022801"/>
    </source>
</evidence>
<feature type="domain" description="Gla" evidence="21">
    <location>
        <begin position="39"/>
        <end position="85"/>
    </location>
</feature>